<dbReference type="InterPro" id="IPR050123">
    <property type="entry name" value="Prok_molybdopt-oxidoreductase"/>
</dbReference>
<dbReference type="InterPro" id="IPR006963">
    <property type="entry name" value="Mopterin_OxRdtase_4Fe-4S_dom"/>
</dbReference>
<dbReference type="GO" id="GO:0016491">
    <property type="term" value="F:oxidoreductase activity"/>
    <property type="evidence" value="ECO:0007669"/>
    <property type="project" value="UniProtKB-KW"/>
</dbReference>
<dbReference type="SUPFAM" id="SSF53706">
    <property type="entry name" value="Formate dehydrogenase/DMSO reductase, domains 1-3"/>
    <property type="match status" value="1"/>
</dbReference>
<keyword evidence="4" id="KW-0408">Iron</keyword>
<sequence>MSTQTSCAYCGVGCGLTVNYERGHYLVSGDPSHPSNLGAICQKGGTLGQTMQHKGRLLFPSVNGQTSTWSQALTEVATVLRETCSNFGPEALGFYVSGQMLTEDYYVANKLMKGFLGSGNIDTNSRLCMASTVAAHKRAFGSDTVPACYQDIDLADLFVIVGSNMAHCHPVLFDRVRDRQAQGARVLVIDPRKNATSLHANLHISLKPGTDVALFQGLLNFIAQYGGIDNAYINQHVAGAHEAIAAASSYSIPKVAAICEVNERPLAEFYKQFLQHHRTLSFFSQGLNQSSCGTEKVLSLLNCHLATGRVGKPGASPFSLTGQNNAMGGREVGGLANQLAAHMDYTQDNLKTVQEFWQSPHISRKPGLKAIELFEAMHAGKIKAVWIMATNPMVSLPDSDYIREALRRCPHVIVSEPFLSSMTVKHASIKLPACTWGEKDGMVSNSERRISRQRAFASYPGMAMPDWWMITQVAHHLGFSKHFQYNHPFEIFKEHARLSGFRNHGQRRFNISAFANMTKQEYEEFKPRHWPVSADGLSQARVFDDGIFDTSTGKAQMSPVQYHQASTFPQEQGATWTMITGRVKGHWHTMTRTCRVPSLNRIDPEPMIEIHPADLESLLQDQTVDTGMLRVYHGGGEFIAPYLLNEHIHRHTIFIPFHWSEKGGRSVLANRMTLRRIDPYSGQPDYKLTGVSVEMYEGTRLGILASRSALPLAKNHFDYLIEIPMFDHVYYRFADSRKESSQCFLDRHFPEQSSYDRIQLQDEQHRHFRYAFMNKQKLEHVIYLSQGAPFNIKPSKLSYYFKKNPLNSQDRLALLDLSSN</sequence>
<keyword evidence="5" id="KW-0411">Iron-sulfur</keyword>
<dbReference type="Pfam" id="PF01568">
    <property type="entry name" value="Molydop_binding"/>
    <property type="match status" value="1"/>
</dbReference>
<proteinExistence type="predicted"/>
<dbReference type="PANTHER" id="PTHR43105">
    <property type="entry name" value="RESPIRATORY NITRATE REDUCTASE"/>
    <property type="match status" value="1"/>
</dbReference>
<dbReference type="EMBL" id="FWZT01000009">
    <property type="protein sequence ID" value="SMF29957.1"/>
    <property type="molecule type" value="Genomic_DNA"/>
</dbReference>
<keyword evidence="2" id="KW-0479">Metal-binding</keyword>
<dbReference type="Pfam" id="PF04879">
    <property type="entry name" value="Molybdop_Fe4S4"/>
    <property type="match status" value="1"/>
</dbReference>
<evidence type="ECO:0000256" key="2">
    <source>
        <dbReference type="ARBA" id="ARBA00022723"/>
    </source>
</evidence>
<dbReference type="InterPro" id="IPR006656">
    <property type="entry name" value="Mopterin_OxRdtase"/>
</dbReference>
<dbReference type="AlphaFoldDB" id="A0A1Y6BXC6"/>
<dbReference type="SUPFAM" id="SSF50692">
    <property type="entry name" value="ADC-like"/>
    <property type="match status" value="1"/>
</dbReference>
<dbReference type="GO" id="GO:0051539">
    <property type="term" value="F:4 iron, 4 sulfur cluster binding"/>
    <property type="evidence" value="ECO:0007669"/>
    <property type="project" value="UniProtKB-KW"/>
</dbReference>
<name>A0A1Y6BXC6_9BACT</name>
<accession>A0A1Y6BXC6</accession>
<dbReference type="GO" id="GO:0043546">
    <property type="term" value="F:molybdopterin cofactor binding"/>
    <property type="evidence" value="ECO:0007669"/>
    <property type="project" value="InterPro"/>
</dbReference>
<dbReference type="Pfam" id="PF00384">
    <property type="entry name" value="Molybdopterin"/>
    <property type="match status" value="1"/>
</dbReference>
<dbReference type="InterPro" id="IPR009010">
    <property type="entry name" value="Asp_de-COase-like_dom_sf"/>
</dbReference>
<evidence type="ECO:0000256" key="4">
    <source>
        <dbReference type="ARBA" id="ARBA00023004"/>
    </source>
</evidence>
<evidence type="ECO:0000256" key="3">
    <source>
        <dbReference type="ARBA" id="ARBA00023002"/>
    </source>
</evidence>
<keyword evidence="1" id="KW-0004">4Fe-4S</keyword>
<dbReference type="GO" id="GO:0045333">
    <property type="term" value="P:cellular respiration"/>
    <property type="evidence" value="ECO:0007669"/>
    <property type="project" value="UniProtKB-ARBA"/>
</dbReference>
<dbReference type="RefSeq" id="WP_132319268.1">
    <property type="nucleotide sequence ID" value="NZ_FWZT01000009.1"/>
</dbReference>
<dbReference type="Proteomes" id="UP000192907">
    <property type="component" value="Unassembled WGS sequence"/>
</dbReference>
<protein>
    <submittedName>
        <fullName evidence="7">Assimilatory nitrate reductase (NADH) alpha subunit apoprotein</fullName>
    </submittedName>
</protein>
<dbReference type="PANTHER" id="PTHR43105:SF9">
    <property type="entry name" value="NADPH-FE(3+) OXIDOREDUCTASE SUBUNIT ALPHA"/>
    <property type="match status" value="1"/>
</dbReference>
<evidence type="ECO:0000313" key="8">
    <source>
        <dbReference type="Proteomes" id="UP000192907"/>
    </source>
</evidence>
<dbReference type="PROSITE" id="PS51669">
    <property type="entry name" value="4FE4S_MOW_BIS_MGD"/>
    <property type="match status" value="1"/>
</dbReference>
<organism evidence="7 8">
    <name type="scientific">Pseudobacteriovorax antillogorgiicola</name>
    <dbReference type="NCBI Taxonomy" id="1513793"/>
    <lineage>
        <taxon>Bacteria</taxon>
        <taxon>Pseudomonadati</taxon>
        <taxon>Bdellovibrionota</taxon>
        <taxon>Oligoflexia</taxon>
        <taxon>Oligoflexales</taxon>
        <taxon>Pseudobacteriovoracaceae</taxon>
        <taxon>Pseudobacteriovorax</taxon>
    </lineage>
</organism>
<keyword evidence="3" id="KW-0560">Oxidoreductase</keyword>
<dbReference type="GO" id="GO:0046872">
    <property type="term" value="F:metal ion binding"/>
    <property type="evidence" value="ECO:0007669"/>
    <property type="project" value="UniProtKB-KW"/>
</dbReference>
<dbReference type="Gene3D" id="2.40.40.20">
    <property type="match status" value="1"/>
</dbReference>
<gene>
    <name evidence="7" type="ORF">SAMN06296036_109140</name>
</gene>
<feature type="domain" description="4Fe-4S Mo/W bis-MGD-type" evidence="6">
    <location>
        <begin position="1"/>
        <end position="55"/>
    </location>
</feature>
<dbReference type="Gene3D" id="2.20.25.90">
    <property type="entry name" value="ADC-like domains"/>
    <property type="match status" value="1"/>
</dbReference>
<dbReference type="GO" id="GO:0016020">
    <property type="term" value="C:membrane"/>
    <property type="evidence" value="ECO:0007669"/>
    <property type="project" value="TreeGrafter"/>
</dbReference>
<keyword evidence="8" id="KW-1185">Reference proteome</keyword>
<evidence type="ECO:0000313" key="7">
    <source>
        <dbReference type="EMBL" id="SMF29957.1"/>
    </source>
</evidence>
<dbReference type="STRING" id="1513793.SAMN06296036_109140"/>
<dbReference type="Gene3D" id="3.40.50.740">
    <property type="match status" value="1"/>
</dbReference>
<evidence type="ECO:0000256" key="5">
    <source>
        <dbReference type="ARBA" id="ARBA00023014"/>
    </source>
</evidence>
<dbReference type="InterPro" id="IPR006657">
    <property type="entry name" value="MoPterin_dinucl-bd_dom"/>
</dbReference>
<evidence type="ECO:0000259" key="6">
    <source>
        <dbReference type="PROSITE" id="PS51669"/>
    </source>
</evidence>
<dbReference type="OrthoDB" id="9803192at2"/>
<dbReference type="Gene3D" id="3.40.228.10">
    <property type="entry name" value="Dimethylsulfoxide Reductase, domain 2"/>
    <property type="match status" value="1"/>
</dbReference>
<dbReference type="SMART" id="SM00926">
    <property type="entry name" value="Molybdop_Fe4S4"/>
    <property type="match status" value="1"/>
</dbReference>
<reference evidence="8" key="1">
    <citation type="submission" date="2017-04" db="EMBL/GenBank/DDBJ databases">
        <authorList>
            <person name="Varghese N."/>
            <person name="Submissions S."/>
        </authorList>
    </citation>
    <scope>NUCLEOTIDE SEQUENCE [LARGE SCALE GENOMIC DNA]</scope>
    <source>
        <strain evidence="8">RKEM611</strain>
    </source>
</reference>
<evidence type="ECO:0000256" key="1">
    <source>
        <dbReference type="ARBA" id="ARBA00022485"/>
    </source>
</evidence>